<name>A0ABW1TXV0_9BURK</name>
<dbReference type="EMBL" id="JBHSRS010000070">
    <property type="protein sequence ID" value="MFC6282175.1"/>
    <property type="molecule type" value="Genomic_DNA"/>
</dbReference>
<keyword evidence="2" id="KW-1185">Reference proteome</keyword>
<gene>
    <name evidence="1" type="ORF">ACFQND_13160</name>
</gene>
<sequence length="387" mass="42090">MTLIVARVIGEKILILGDTALSYQTHLNSNAFIEGCLKQYRVNDHLAVAFAGDSSSFELLCAEFLSCDYGHQVIEVALQNPTHLANLDLLIAEVGGNEITFIKKGVVTSAAAGFIGDALAYDKFQLAYHGGPDSTSAQENAIHAAHLQVLRIPEPIDEGDPYIRIFDALKAVVNDPDVPSVGGVIVPLCTDRGEFRYINYMGSSMFHPVTANGGSHAMEFGTVQAGGYSFDFSDDKGRGGRGNEIGFYLLQAGFGVIFPADSSGFRRADLLRASTPTHWVLNTMKRFGHGFDSTYINPVECGIVGQSFLKEENFDDALFCFGLGNIVLLEKENPHIMDRYQASHAVALLYTGQQNKAIGLLEAEIAKDRPAPVCSEVRQQIREDFGV</sequence>
<protein>
    <submittedName>
        <fullName evidence="1">Uncharacterized protein</fullName>
    </submittedName>
</protein>
<evidence type="ECO:0000313" key="2">
    <source>
        <dbReference type="Proteomes" id="UP001596270"/>
    </source>
</evidence>
<organism evidence="1 2">
    <name type="scientific">Polaromonas aquatica</name>
    <dbReference type="NCBI Taxonomy" id="332657"/>
    <lineage>
        <taxon>Bacteria</taxon>
        <taxon>Pseudomonadati</taxon>
        <taxon>Pseudomonadota</taxon>
        <taxon>Betaproteobacteria</taxon>
        <taxon>Burkholderiales</taxon>
        <taxon>Comamonadaceae</taxon>
        <taxon>Polaromonas</taxon>
    </lineage>
</organism>
<dbReference type="RefSeq" id="WP_371435890.1">
    <property type="nucleotide sequence ID" value="NZ_JBHSRS010000070.1"/>
</dbReference>
<comment type="caution">
    <text evidence="1">The sequence shown here is derived from an EMBL/GenBank/DDBJ whole genome shotgun (WGS) entry which is preliminary data.</text>
</comment>
<accession>A0ABW1TXV0</accession>
<reference evidence="2" key="1">
    <citation type="journal article" date="2019" name="Int. J. Syst. Evol. Microbiol.">
        <title>The Global Catalogue of Microorganisms (GCM) 10K type strain sequencing project: providing services to taxonomists for standard genome sequencing and annotation.</title>
        <authorList>
            <consortium name="The Broad Institute Genomics Platform"/>
            <consortium name="The Broad Institute Genome Sequencing Center for Infectious Disease"/>
            <person name="Wu L."/>
            <person name="Ma J."/>
        </authorList>
    </citation>
    <scope>NUCLEOTIDE SEQUENCE [LARGE SCALE GENOMIC DNA]</scope>
    <source>
        <strain evidence="2">CCUG 39402</strain>
    </source>
</reference>
<evidence type="ECO:0000313" key="1">
    <source>
        <dbReference type="EMBL" id="MFC6282175.1"/>
    </source>
</evidence>
<proteinExistence type="predicted"/>
<dbReference type="Proteomes" id="UP001596270">
    <property type="component" value="Unassembled WGS sequence"/>
</dbReference>